<dbReference type="EMBL" id="LOBU02000002">
    <property type="protein sequence ID" value="OKA10833.1"/>
    <property type="molecule type" value="Genomic_DNA"/>
</dbReference>
<name>A0A154MR29_9PSEU</name>
<evidence type="ECO:0000313" key="2">
    <source>
        <dbReference type="EMBL" id="KZB86758.1"/>
    </source>
</evidence>
<evidence type="ECO:0000256" key="1">
    <source>
        <dbReference type="SAM" id="SignalP"/>
    </source>
</evidence>
<dbReference type="AlphaFoldDB" id="A0A154MR29"/>
<evidence type="ECO:0000313" key="5">
    <source>
        <dbReference type="Proteomes" id="UP000186883"/>
    </source>
</evidence>
<reference evidence="3 5" key="2">
    <citation type="submission" date="2016-11" db="EMBL/GenBank/DDBJ databases">
        <title>Genome sequencing of Amycolatopsis regifaucium.</title>
        <authorList>
            <person name="Mayilraj S."/>
            <person name="Kaur N."/>
        </authorList>
    </citation>
    <scope>NUCLEOTIDE SEQUENCE [LARGE SCALE GENOMIC DNA]</scope>
    <source>
        <strain evidence="3 5">GY080</strain>
    </source>
</reference>
<evidence type="ECO:0008006" key="6">
    <source>
        <dbReference type="Google" id="ProtNLM"/>
    </source>
</evidence>
<evidence type="ECO:0000313" key="3">
    <source>
        <dbReference type="EMBL" id="OKA10833.1"/>
    </source>
</evidence>
<gene>
    <name evidence="3" type="ORF">ATP06_0201370</name>
    <name evidence="2" type="ORF">AVL48_25590</name>
</gene>
<comment type="caution">
    <text evidence="2">The sequence shown here is derived from an EMBL/GenBank/DDBJ whole genome shotgun (WGS) entry which is preliminary data.</text>
</comment>
<dbReference type="EMBL" id="LQCI01000005">
    <property type="protein sequence ID" value="KZB86758.1"/>
    <property type="molecule type" value="Genomic_DNA"/>
</dbReference>
<feature type="signal peptide" evidence="1">
    <location>
        <begin position="1"/>
        <end position="32"/>
    </location>
</feature>
<evidence type="ECO:0000313" key="4">
    <source>
        <dbReference type="Proteomes" id="UP000076321"/>
    </source>
</evidence>
<organism evidence="2 4">
    <name type="scientific">Amycolatopsis regifaucium</name>
    <dbReference type="NCBI Taxonomy" id="546365"/>
    <lineage>
        <taxon>Bacteria</taxon>
        <taxon>Bacillati</taxon>
        <taxon>Actinomycetota</taxon>
        <taxon>Actinomycetes</taxon>
        <taxon>Pseudonocardiales</taxon>
        <taxon>Pseudonocardiaceae</taxon>
        <taxon>Amycolatopsis</taxon>
    </lineage>
</organism>
<proteinExistence type="predicted"/>
<feature type="chain" id="PRO_5010450702" description="Secreted protein" evidence="1">
    <location>
        <begin position="33"/>
        <end position="408"/>
    </location>
</feature>
<dbReference type="Proteomes" id="UP000076321">
    <property type="component" value="Unassembled WGS sequence"/>
</dbReference>
<reference evidence="2 4" key="1">
    <citation type="submission" date="2015-12" db="EMBL/GenBank/DDBJ databases">
        <title>Amycolatopsis regifaucium genome sequencing and assembly.</title>
        <authorList>
            <person name="Mayilraj S."/>
        </authorList>
    </citation>
    <scope>NUCLEOTIDE SEQUENCE [LARGE SCALE GENOMIC DNA]</scope>
    <source>
        <strain evidence="2 4">GY080</strain>
    </source>
</reference>
<keyword evidence="5" id="KW-1185">Reference proteome</keyword>
<dbReference type="Proteomes" id="UP000186883">
    <property type="component" value="Unassembled WGS sequence"/>
</dbReference>
<keyword evidence="1" id="KW-0732">Signal</keyword>
<sequence>MRGAGMLADMKRSGLLASLLLVFALVPGVASAAAAFPRLDAATVDGFRWTAGSSFDAYGARIAALEKKLPARGLPEILSSANRSARPLCHGTYLATALKPAGFCWEDAGDDKTNDWIPQGLTGSGDADAATGKVGGKRVVAASWHTPGDTMVRLSFVDATGLGYRHVLLVEPTSDDNFAVVQGHGHGMTWIGNRLFVATTGGVVRVFDTTHFWKVDDSSGVVGKGSDGKYHAAFYDYAMPQIGAYWYPGGGTCTGAPGVRPCLATMSFDHSDGSIVTAEHVPNAAGGRVLRWPFDRATGLPKLSDDGTVHAKEGFSSPVWGMQGAVARNGYFVLTGTCPEYAGVAGDHPSCLHGGVGGASTSRLSGKAPVNSQNLSYWPATGELWLMNEQLRERVTVHVPWTTLTGRP</sequence>
<protein>
    <recommendedName>
        <fullName evidence="6">Secreted protein</fullName>
    </recommendedName>
</protein>
<accession>A0A154MR29</accession>
<dbReference type="OrthoDB" id="618894at2"/>